<evidence type="ECO:0000256" key="4">
    <source>
        <dbReference type="ARBA" id="ARBA00012622"/>
    </source>
</evidence>
<organism evidence="18 19">
    <name type="scientific">Candidatus Desulfovibrio intestinavium</name>
    <dbReference type="NCBI Taxonomy" id="2838534"/>
    <lineage>
        <taxon>Bacteria</taxon>
        <taxon>Pseudomonadati</taxon>
        <taxon>Thermodesulfobacteriota</taxon>
        <taxon>Desulfovibrionia</taxon>
        <taxon>Desulfovibrionales</taxon>
        <taxon>Desulfovibrionaceae</taxon>
        <taxon>Desulfovibrio</taxon>
    </lineage>
</organism>
<dbReference type="GO" id="GO:0008616">
    <property type="term" value="P:tRNA queuosine(34) biosynthetic process"/>
    <property type="evidence" value="ECO:0007669"/>
    <property type="project" value="UniProtKB-UniRule"/>
</dbReference>
<evidence type="ECO:0000256" key="2">
    <source>
        <dbReference type="ARBA" id="ARBA00004691"/>
    </source>
</evidence>
<evidence type="ECO:0000256" key="13">
    <source>
        <dbReference type="ARBA" id="ARBA00023157"/>
    </source>
</evidence>
<feature type="binding site" evidence="17">
    <location>
        <position position="27"/>
    </location>
    <ligand>
        <name>[4Fe-4S] cluster</name>
        <dbReference type="ChEBI" id="CHEBI:49883"/>
    </ligand>
</feature>
<name>A0A9D2HNE6_9BACT</name>
<proteinExistence type="inferred from homology"/>
<dbReference type="GO" id="GO:0052693">
    <property type="term" value="F:epoxyqueuosine reductase activity"/>
    <property type="evidence" value="ECO:0007669"/>
    <property type="project" value="UniProtKB-UniRule"/>
</dbReference>
<evidence type="ECO:0000256" key="17">
    <source>
        <dbReference type="HAMAP-Rule" id="MF_02089"/>
    </source>
</evidence>
<evidence type="ECO:0000256" key="15">
    <source>
        <dbReference type="ARBA" id="ARBA00031446"/>
    </source>
</evidence>
<reference evidence="18" key="2">
    <citation type="submission" date="2021-04" db="EMBL/GenBank/DDBJ databases">
        <authorList>
            <person name="Gilroy R."/>
        </authorList>
    </citation>
    <scope>NUCLEOTIDE SEQUENCE</scope>
    <source>
        <strain evidence="18">5032</strain>
    </source>
</reference>
<evidence type="ECO:0000256" key="5">
    <source>
        <dbReference type="ARBA" id="ARBA00016895"/>
    </source>
</evidence>
<dbReference type="Pfam" id="PF02677">
    <property type="entry name" value="QueH"/>
    <property type="match status" value="2"/>
</dbReference>
<reference evidence="18" key="1">
    <citation type="journal article" date="2021" name="PeerJ">
        <title>Extensive microbial diversity within the chicken gut microbiome revealed by metagenomics and culture.</title>
        <authorList>
            <person name="Gilroy R."/>
            <person name="Ravi A."/>
            <person name="Getino M."/>
            <person name="Pursley I."/>
            <person name="Horton D.L."/>
            <person name="Alikhan N.F."/>
            <person name="Baker D."/>
            <person name="Gharbi K."/>
            <person name="Hall N."/>
            <person name="Watson M."/>
            <person name="Adriaenssens E.M."/>
            <person name="Foster-Nyarko E."/>
            <person name="Jarju S."/>
            <person name="Secka A."/>
            <person name="Antonio M."/>
            <person name="Oren A."/>
            <person name="Chaudhuri R.R."/>
            <person name="La Ragione R."/>
            <person name="Hildebrand F."/>
            <person name="Pallen M.J."/>
        </authorList>
    </citation>
    <scope>NUCLEOTIDE SEQUENCE</scope>
    <source>
        <strain evidence="18">5032</strain>
    </source>
</reference>
<evidence type="ECO:0000313" key="19">
    <source>
        <dbReference type="Proteomes" id="UP000823821"/>
    </source>
</evidence>
<feature type="binding site" evidence="17">
    <location>
        <position position="105"/>
    </location>
    <ligand>
        <name>[4Fe-4S] cluster</name>
        <dbReference type="ChEBI" id="CHEBI:49883"/>
    </ligand>
</feature>
<keyword evidence="14 17" id="KW-0676">Redox-active center</keyword>
<feature type="binding site" evidence="17">
    <location>
        <position position="108"/>
    </location>
    <ligand>
        <name>[4Fe-4S] cluster</name>
        <dbReference type="ChEBI" id="CHEBI:49883"/>
    </ligand>
</feature>
<dbReference type="GO" id="GO:0051539">
    <property type="term" value="F:4 iron, 4 sulfur cluster binding"/>
    <property type="evidence" value="ECO:0007669"/>
    <property type="project" value="UniProtKB-UniRule"/>
</dbReference>
<evidence type="ECO:0000256" key="1">
    <source>
        <dbReference type="ARBA" id="ARBA00002268"/>
    </source>
</evidence>
<evidence type="ECO:0000256" key="3">
    <source>
        <dbReference type="ARBA" id="ARBA00008207"/>
    </source>
</evidence>
<keyword evidence="10 17" id="KW-0560">Oxidoreductase</keyword>
<keyword evidence="11 17" id="KW-0408">Iron</keyword>
<keyword evidence="7 17" id="KW-0819">tRNA processing</keyword>
<evidence type="ECO:0000256" key="6">
    <source>
        <dbReference type="ARBA" id="ARBA00022485"/>
    </source>
</evidence>
<keyword evidence="8 17" id="KW-0479">Metal-binding</keyword>
<evidence type="ECO:0000256" key="16">
    <source>
        <dbReference type="ARBA" id="ARBA00047415"/>
    </source>
</evidence>
<evidence type="ECO:0000256" key="7">
    <source>
        <dbReference type="ARBA" id="ARBA00022694"/>
    </source>
</evidence>
<comment type="caution">
    <text evidence="18">The sequence shown here is derived from an EMBL/GenBank/DDBJ whole genome shotgun (WGS) entry which is preliminary data.</text>
</comment>
<evidence type="ECO:0000256" key="9">
    <source>
        <dbReference type="ARBA" id="ARBA00022785"/>
    </source>
</evidence>
<dbReference type="SUPFAM" id="SSF52402">
    <property type="entry name" value="Adenine nucleotide alpha hydrolases-like"/>
    <property type="match status" value="1"/>
</dbReference>
<dbReference type="Proteomes" id="UP000823821">
    <property type="component" value="Unassembled WGS sequence"/>
</dbReference>
<dbReference type="AlphaFoldDB" id="A0A9D2HNE6"/>
<dbReference type="PANTHER" id="PTHR36701:SF1">
    <property type="entry name" value="EPOXYQUEUOSINE REDUCTASE QUEH"/>
    <property type="match status" value="1"/>
</dbReference>
<comment type="catalytic activity">
    <reaction evidence="16 17">
        <text>epoxyqueuosine(34) in tRNA + AH2 = queuosine(34) in tRNA + A + H2O</text>
        <dbReference type="Rhea" id="RHEA:32159"/>
        <dbReference type="Rhea" id="RHEA-COMP:18571"/>
        <dbReference type="Rhea" id="RHEA-COMP:18582"/>
        <dbReference type="ChEBI" id="CHEBI:13193"/>
        <dbReference type="ChEBI" id="CHEBI:15377"/>
        <dbReference type="ChEBI" id="CHEBI:17499"/>
        <dbReference type="ChEBI" id="CHEBI:194431"/>
        <dbReference type="ChEBI" id="CHEBI:194443"/>
        <dbReference type="EC" id="1.17.99.6"/>
    </reaction>
</comment>
<dbReference type="GO" id="GO:0046872">
    <property type="term" value="F:metal ion binding"/>
    <property type="evidence" value="ECO:0007669"/>
    <property type="project" value="UniProtKB-KW"/>
</dbReference>
<keyword evidence="6 17" id="KW-0004">4Fe-4S</keyword>
<feature type="disulfide bond" description="Redox-active" evidence="17">
    <location>
        <begin position="208"/>
        <end position="210"/>
    </location>
</feature>
<gene>
    <name evidence="17" type="primary">queH</name>
    <name evidence="18" type="ORF">H9784_06635</name>
</gene>
<dbReference type="InterPro" id="IPR003828">
    <property type="entry name" value="QueH"/>
</dbReference>
<dbReference type="HAMAP" id="MF_02089">
    <property type="entry name" value="QueH"/>
    <property type="match status" value="1"/>
</dbReference>
<evidence type="ECO:0000313" key="18">
    <source>
        <dbReference type="EMBL" id="HJA79225.1"/>
    </source>
</evidence>
<comment type="similarity">
    <text evidence="3 17">Belongs to the QueH family.</text>
</comment>
<comment type="function">
    <text evidence="1 17">Catalyzes the conversion of epoxyqueuosine (oQ) to queuosine (Q), which is a hypermodified base found in the wobble positions of tRNA(Asp), tRNA(Asn), tRNA(His) and tRNA(Tyr).</text>
</comment>
<dbReference type="EMBL" id="DWZD01000040">
    <property type="protein sequence ID" value="HJA79225.1"/>
    <property type="molecule type" value="Genomic_DNA"/>
</dbReference>
<evidence type="ECO:0000256" key="8">
    <source>
        <dbReference type="ARBA" id="ARBA00022723"/>
    </source>
</evidence>
<evidence type="ECO:0000256" key="11">
    <source>
        <dbReference type="ARBA" id="ARBA00023004"/>
    </source>
</evidence>
<sequence length="235" mass="25727">MSASVTQPAKSPAAVNPAADSLLLHVCCGPCSIMPVRRLQDAGYAVTAWFMNPNIQPLGEYFRRREAAGECAERLGIPILYEDAPWNLVEWLRQVAGRDLPPERCGWCCTSRMEATWAAARVMGYAHFSSSLLYSRYQPHEVIAAAGFRLCGLDVPAALSPAPPADADAARAPSGTAGPRFVYRDFRTDWQAGIDVSLDWGVYRQPYCGCVYSEAERYHKKLQRLAAASGGKLPS</sequence>
<dbReference type="EC" id="1.17.99.6" evidence="4 17"/>
<dbReference type="PANTHER" id="PTHR36701">
    <property type="entry name" value="EPOXYQUEUOSINE REDUCTASE QUEH"/>
    <property type="match status" value="1"/>
</dbReference>
<keyword evidence="13 17" id="KW-1015">Disulfide bond</keyword>
<feature type="binding site" evidence="17">
    <location>
        <position position="28"/>
    </location>
    <ligand>
        <name>[4Fe-4S] cluster</name>
        <dbReference type="ChEBI" id="CHEBI:49883"/>
    </ligand>
</feature>
<evidence type="ECO:0000256" key="12">
    <source>
        <dbReference type="ARBA" id="ARBA00023014"/>
    </source>
</evidence>
<evidence type="ECO:0000256" key="10">
    <source>
        <dbReference type="ARBA" id="ARBA00023002"/>
    </source>
</evidence>
<evidence type="ECO:0000256" key="14">
    <source>
        <dbReference type="ARBA" id="ARBA00023284"/>
    </source>
</evidence>
<comment type="pathway">
    <text evidence="2 17">tRNA modification; tRNA-queuosine biosynthesis.</text>
</comment>
<keyword evidence="12 17" id="KW-0411">Iron-sulfur</keyword>
<accession>A0A9D2HNE6</accession>
<protein>
    <recommendedName>
        <fullName evidence="5 17">Epoxyqueuosine reductase QueH</fullName>
        <ecNumber evidence="4 17">1.17.99.6</ecNumber>
    </recommendedName>
    <alternativeName>
        <fullName evidence="15 17">Queuosine biosynthesis protein QueH</fullName>
    </alternativeName>
</protein>
<keyword evidence="9 17" id="KW-0671">Queuosine biosynthesis</keyword>